<name>A0ABQ4A6A7_9ACTN</name>
<dbReference type="CDD" id="cd05233">
    <property type="entry name" value="SDR_c"/>
    <property type="match status" value="1"/>
</dbReference>
<dbReference type="EMBL" id="BOMN01000143">
    <property type="protein sequence ID" value="GIE26389.1"/>
    <property type="molecule type" value="Genomic_DNA"/>
</dbReference>
<keyword evidence="2" id="KW-0560">Oxidoreductase</keyword>
<dbReference type="Gene3D" id="3.40.50.720">
    <property type="entry name" value="NAD(P)-binding Rossmann-like Domain"/>
    <property type="match status" value="1"/>
</dbReference>
<comment type="caution">
    <text evidence="3">The sequence shown here is derived from an EMBL/GenBank/DDBJ whole genome shotgun (WGS) entry which is preliminary data.</text>
</comment>
<dbReference type="InterPro" id="IPR002347">
    <property type="entry name" value="SDR_fam"/>
</dbReference>
<reference evidence="3 4" key="1">
    <citation type="submission" date="2021-01" db="EMBL/GenBank/DDBJ databases">
        <title>Whole genome shotgun sequence of Actinoplanes humidus NBRC 14915.</title>
        <authorList>
            <person name="Komaki H."/>
            <person name="Tamura T."/>
        </authorList>
    </citation>
    <scope>NUCLEOTIDE SEQUENCE [LARGE SCALE GENOMIC DNA]</scope>
    <source>
        <strain evidence="3 4">NBRC 14915</strain>
    </source>
</reference>
<evidence type="ECO:0000313" key="4">
    <source>
        <dbReference type="Proteomes" id="UP000603200"/>
    </source>
</evidence>
<evidence type="ECO:0000256" key="2">
    <source>
        <dbReference type="ARBA" id="ARBA00023002"/>
    </source>
</evidence>
<proteinExistence type="inferred from homology"/>
<dbReference type="RefSeq" id="WP_203843299.1">
    <property type="nucleotide sequence ID" value="NZ_BAAATV010000034.1"/>
</dbReference>
<dbReference type="Pfam" id="PF13561">
    <property type="entry name" value="adh_short_C2"/>
    <property type="match status" value="2"/>
</dbReference>
<dbReference type="PANTHER" id="PTHR43008:SF4">
    <property type="entry name" value="CHAIN DEHYDROGENASE, PUTATIVE (AFU_ORTHOLOGUE AFUA_4G08710)-RELATED"/>
    <property type="match status" value="1"/>
</dbReference>
<gene>
    <name evidence="3" type="ORF">Ahu01nite_094910</name>
</gene>
<dbReference type="Proteomes" id="UP000603200">
    <property type="component" value="Unassembled WGS sequence"/>
</dbReference>
<protein>
    <submittedName>
        <fullName evidence="3">Short-chain dehydrogenase/reductas</fullName>
    </submittedName>
</protein>
<comment type="similarity">
    <text evidence="1">Belongs to the short-chain dehydrogenases/reductases (SDR) family.</text>
</comment>
<dbReference type="SUPFAM" id="SSF51735">
    <property type="entry name" value="NAD(P)-binding Rossmann-fold domains"/>
    <property type="match status" value="1"/>
</dbReference>
<evidence type="ECO:0000313" key="3">
    <source>
        <dbReference type="EMBL" id="GIE26389.1"/>
    </source>
</evidence>
<evidence type="ECO:0000256" key="1">
    <source>
        <dbReference type="ARBA" id="ARBA00006484"/>
    </source>
</evidence>
<dbReference type="NCBIfam" id="NF005395">
    <property type="entry name" value="PRK06940.1"/>
    <property type="match status" value="1"/>
</dbReference>
<dbReference type="InterPro" id="IPR036291">
    <property type="entry name" value="NAD(P)-bd_dom_sf"/>
</dbReference>
<dbReference type="PANTHER" id="PTHR43008">
    <property type="entry name" value="BENZIL REDUCTASE"/>
    <property type="match status" value="1"/>
</dbReference>
<dbReference type="PRINTS" id="PR00081">
    <property type="entry name" value="GDHRDH"/>
</dbReference>
<accession>A0ABQ4A6A7</accession>
<keyword evidence="4" id="KW-1185">Reference proteome</keyword>
<organism evidence="3 4">
    <name type="scientific">Winogradskya humida</name>
    <dbReference type="NCBI Taxonomy" id="113566"/>
    <lineage>
        <taxon>Bacteria</taxon>
        <taxon>Bacillati</taxon>
        <taxon>Actinomycetota</taxon>
        <taxon>Actinomycetes</taxon>
        <taxon>Micromonosporales</taxon>
        <taxon>Micromonosporaceae</taxon>
        <taxon>Winogradskya</taxon>
    </lineage>
</organism>
<sequence>MSRQVLAIIGAGGMGEAIARRFGAGRTVLLGDIGEGVLARAEQVLTDEGLTVQTHVVDVTSATSVRAFADAAQAAGSVTQVVHTAGLSPVQASVPAILAVDLLGVALVLDAFAPVIAPGGAGMVIASMAGHTAAPLSPEQEYALATTPADQLLDLPFLAPPIVGDPATAYSVAKRANHLRVMAASTAWGERGARINSISPGVISTAMGQQELAGPTGAIMRAMVDASGTGRLGAPGDIAAAAGFLLGPDSSFITGTDLLVDGGVVAALKSGRLGALTGQAA</sequence>